<protein>
    <recommendedName>
        <fullName evidence="4">Tripartite tricarboxylate transporter substrate binding protein BugD</fullName>
    </recommendedName>
</protein>
<dbReference type="EMBL" id="LC066375">
    <property type="protein sequence ID" value="BAT27426.1"/>
    <property type="molecule type" value="Genomic_DNA"/>
</dbReference>
<dbReference type="RefSeq" id="WP_062228482.1">
    <property type="nucleotide sequence ID" value="NZ_BBWR01000012.1"/>
</dbReference>
<keyword evidence="2" id="KW-0732">Signal</keyword>
<evidence type="ECO:0000313" key="3">
    <source>
        <dbReference type="EMBL" id="BAT27426.1"/>
    </source>
</evidence>
<sequence length="327" mass="33460">MLLKTARCIASLVAVGAMATGALAQSAYPDKPITLVVPYSAGGPTDTVARVVGQAMSDELGQQILVQNVGGAGGTLGSGQVAAAAPDGYTLLIHHIGLASAPTMYPKLNFDPIADFAPIGLVTDAPMAVIARKNLAANTMGELIAAIKADGETMTLAHGGNGGAAHLCGMLLQEATGVQMVTVPYQGTAPAMTDILGGQVDLMCDQTTNTVSQIRNGDVKAYAVTSATRVASLPDVPTTAEAGLPELTVGVWHGLYGPAGMDPQIVQTLDAALKKALANETVIQRLADIGTTPAAQEEATPDALKEKLASQIDLWRPLIQKAGVYAQ</sequence>
<organism evidence="3">
    <name type="scientific">Aureimonas frigidaquae</name>
    <dbReference type="NCBI Taxonomy" id="424757"/>
    <lineage>
        <taxon>Bacteria</taxon>
        <taxon>Pseudomonadati</taxon>
        <taxon>Pseudomonadota</taxon>
        <taxon>Alphaproteobacteria</taxon>
        <taxon>Hyphomicrobiales</taxon>
        <taxon>Aurantimonadaceae</taxon>
        <taxon>Aureimonas</taxon>
    </lineage>
</organism>
<dbReference type="PANTHER" id="PTHR42928:SF5">
    <property type="entry name" value="BLR1237 PROTEIN"/>
    <property type="match status" value="1"/>
</dbReference>
<dbReference type="InterPro" id="IPR042100">
    <property type="entry name" value="Bug_dom1"/>
</dbReference>
<dbReference type="OrthoDB" id="7250490at2"/>
<dbReference type="PANTHER" id="PTHR42928">
    <property type="entry name" value="TRICARBOXYLATE-BINDING PROTEIN"/>
    <property type="match status" value="1"/>
</dbReference>
<reference evidence="3" key="1">
    <citation type="journal article" date="2015" name="Proc. Natl. Acad. Sci. U.S.A.">
        <title>Bacterial clade with the ribosomal RNA operon on a small plasmid rather than the chromosome.</title>
        <authorList>
            <person name="Anda M."/>
            <person name="Ohtsubo Y."/>
            <person name="Okubo T."/>
            <person name="Sugawara M."/>
            <person name="Nagata Y."/>
            <person name="Tsuda M."/>
            <person name="Minamisawa K."/>
            <person name="Mitsui H."/>
        </authorList>
    </citation>
    <scope>NUCLEOTIDE SEQUENCE</scope>
    <source>
        <strain evidence="3">JCM 14755</strain>
    </source>
</reference>
<evidence type="ECO:0008006" key="4">
    <source>
        <dbReference type="Google" id="ProtNLM"/>
    </source>
</evidence>
<dbReference type="PIRSF" id="PIRSF017082">
    <property type="entry name" value="YflP"/>
    <property type="match status" value="1"/>
</dbReference>
<feature type="signal peptide" evidence="2">
    <location>
        <begin position="1"/>
        <end position="24"/>
    </location>
</feature>
<evidence type="ECO:0000256" key="1">
    <source>
        <dbReference type="ARBA" id="ARBA00006987"/>
    </source>
</evidence>
<accession>A0A0P0Z0J2</accession>
<feature type="chain" id="PRO_5006057951" description="Tripartite tricarboxylate transporter substrate binding protein BugD" evidence="2">
    <location>
        <begin position="25"/>
        <end position="327"/>
    </location>
</feature>
<comment type="similarity">
    <text evidence="1">Belongs to the UPF0065 (bug) family.</text>
</comment>
<dbReference type="Gene3D" id="3.40.190.150">
    <property type="entry name" value="Bordetella uptake gene, domain 1"/>
    <property type="match status" value="1"/>
</dbReference>
<dbReference type="InterPro" id="IPR005064">
    <property type="entry name" value="BUG"/>
</dbReference>
<proteinExistence type="inferred from homology"/>
<name>A0A0P0Z0J2_9HYPH</name>
<dbReference type="Pfam" id="PF03401">
    <property type="entry name" value="TctC"/>
    <property type="match status" value="1"/>
</dbReference>
<dbReference type="SUPFAM" id="SSF53850">
    <property type="entry name" value="Periplasmic binding protein-like II"/>
    <property type="match status" value="1"/>
</dbReference>
<evidence type="ECO:0000256" key="2">
    <source>
        <dbReference type="SAM" id="SignalP"/>
    </source>
</evidence>
<dbReference type="AlphaFoldDB" id="A0A0P0Z0J2"/>
<dbReference type="Gene3D" id="3.40.190.10">
    <property type="entry name" value="Periplasmic binding protein-like II"/>
    <property type="match status" value="1"/>
</dbReference>